<dbReference type="Gene3D" id="1.20.1250.20">
    <property type="entry name" value="MFS general substrate transporter like domains"/>
    <property type="match status" value="1"/>
</dbReference>
<feature type="transmembrane region" description="Helical" evidence="4">
    <location>
        <begin position="102"/>
        <end position="123"/>
    </location>
</feature>
<name>A0A6N1XCP8_9BURK</name>
<reference evidence="6 7" key="1">
    <citation type="submission" date="2020-06" db="EMBL/GenBank/DDBJ databases">
        <title>Acidovorax antarctica sp. nov., isolated from Corinth ice sheet soil, Antarctic Fields Peninsula.</title>
        <authorList>
            <person name="Xu Q."/>
            <person name="Peng F."/>
        </authorList>
    </citation>
    <scope>NUCLEOTIDE SEQUENCE [LARGE SCALE GENOMIC DNA]</scope>
    <source>
        <strain evidence="6 7">16-35-5</strain>
        <plasmid evidence="6 7">unnamed2</plasmid>
    </source>
</reference>
<gene>
    <name evidence="6" type="ORF">HUK68_22415</name>
</gene>
<dbReference type="InterPro" id="IPR020846">
    <property type="entry name" value="MFS_dom"/>
</dbReference>
<evidence type="ECO:0000256" key="3">
    <source>
        <dbReference type="ARBA" id="ARBA00023136"/>
    </source>
</evidence>
<dbReference type="AlphaFoldDB" id="A0A6N1XCP8"/>
<dbReference type="GO" id="GO:0005886">
    <property type="term" value="C:plasma membrane"/>
    <property type="evidence" value="ECO:0007669"/>
    <property type="project" value="TreeGrafter"/>
</dbReference>
<sequence>MPADAPRPGWLLLLCTTRMFQATIATVWAGVMPRVMEDWALSASSAGLVQSAWYVGYLVSLFSVGFIADRIGPRRVFLASSLLTAVAASIFALVAQGPLSAALLYGLTGLCAGGCYSPGLQLLANNATLQRRGKAMGAFIGASSLGYGLSLMTVALLANTLHWRSILLVVAGMVAVGAVLTVWALERMRADPLRDPAAAAVPMQLALAETLRDRPAMAGNWAYAAHCWELMALWAWLPAYLAFAAQGSGLSSAQGIGLAAMAHLASVVGSVLGGAASDRHGRVRVMLAASAASLLCSFTFGWLWAAPLWVLAGFAAIYNLCAIADSSVYSTALADVVPAHRLGAAYSVRSVMGFGAGAISPWVFGAVLDWGQAQLALPGSAWGWAWSSVGLGALLGPLMILQFHRLTRKALA</sequence>
<dbReference type="EMBL" id="CP054842">
    <property type="protein sequence ID" value="QKV55710.1"/>
    <property type="molecule type" value="Genomic_DNA"/>
</dbReference>
<feature type="domain" description="Major facilitator superfamily (MFS) profile" evidence="5">
    <location>
        <begin position="1"/>
        <end position="408"/>
    </location>
</feature>
<accession>A0A6N1XCP8</accession>
<feature type="transmembrane region" description="Helical" evidence="4">
    <location>
        <begin position="39"/>
        <end position="64"/>
    </location>
</feature>
<protein>
    <submittedName>
        <fullName evidence="6">MFS transporter</fullName>
    </submittedName>
</protein>
<keyword evidence="3 4" id="KW-0472">Membrane</keyword>
<evidence type="ECO:0000259" key="5">
    <source>
        <dbReference type="PROSITE" id="PS50850"/>
    </source>
</evidence>
<dbReference type="PROSITE" id="PS50850">
    <property type="entry name" value="MFS"/>
    <property type="match status" value="1"/>
</dbReference>
<keyword evidence="2 4" id="KW-1133">Transmembrane helix</keyword>
<proteinExistence type="predicted"/>
<evidence type="ECO:0000313" key="7">
    <source>
        <dbReference type="Proteomes" id="UP000509579"/>
    </source>
</evidence>
<evidence type="ECO:0000256" key="2">
    <source>
        <dbReference type="ARBA" id="ARBA00022989"/>
    </source>
</evidence>
<dbReference type="KEGG" id="aant:HUK68_22415"/>
<evidence type="ECO:0000256" key="4">
    <source>
        <dbReference type="SAM" id="Phobius"/>
    </source>
</evidence>
<keyword evidence="1 4" id="KW-0812">Transmembrane</keyword>
<evidence type="ECO:0000256" key="1">
    <source>
        <dbReference type="ARBA" id="ARBA00022692"/>
    </source>
</evidence>
<dbReference type="SUPFAM" id="SSF103473">
    <property type="entry name" value="MFS general substrate transporter"/>
    <property type="match status" value="1"/>
</dbReference>
<keyword evidence="6" id="KW-0614">Plasmid</keyword>
<feature type="transmembrane region" description="Helical" evidence="4">
    <location>
        <begin position="384"/>
        <end position="403"/>
    </location>
</feature>
<feature type="transmembrane region" description="Helical" evidence="4">
    <location>
        <begin position="221"/>
        <end position="243"/>
    </location>
</feature>
<dbReference type="PANTHER" id="PTHR23521:SF3">
    <property type="entry name" value="MFS TRANSPORTER"/>
    <property type="match status" value="1"/>
</dbReference>
<feature type="transmembrane region" description="Helical" evidence="4">
    <location>
        <begin position="135"/>
        <end position="157"/>
    </location>
</feature>
<organism evidence="6 7">
    <name type="scientific">Comamonas antarctica</name>
    <dbReference type="NCBI Taxonomy" id="2743470"/>
    <lineage>
        <taxon>Bacteria</taxon>
        <taxon>Pseudomonadati</taxon>
        <taxon>Pseudomonadota</taxon>
        <taxon>Betaproteobacteria</taxon>
        <taxon>Burkholderiales</taxon>
        <taxon>Comamonadaceae</taxon>
        <taxon>Comamonas</taxon>
    </lineage>
</organism>
<feature type="transmembrane region" description="Helical" evidence="4">
    <location>
        <begin position="311"/>
        <end position="334"/>
    </location>
</feature>
<dbReference type="InterPro" id="IPR011701">
    <property type="entry name" value="MFS"/>
</dbReference>
<evidence type="ECO:0000313" key="6">
    <source>
        <dbReference type="EMBL" id="QKV55710.1"/>
    </source>
</evidence>
<feature type="transmembrane region" description="Helical" evidence="4">
    <location>
        <begin position="346"/>
        <end position="364"/>
    </location>
</feature>
<geneLocation type="plasmid" evidence="6 7">
    <name>unnamed2</name>
</geneLocation>
<dbReference type="InterPro" id="IPR036259">
    <property type="entry name" value="MFS_trans_sf"/>
</dbReference>
<dbReference type="PANTHER" id="PTHR23521">
    <property type="entry name" value="TRANSPORTER MFS SUPERFAMILY"/>
    <property type="match status" value="1"/>
</dbReference>
<feature type="transmembrane region" description="Helical" evidence="4">
    <location>
        <begin position="285"/>
        <end position="305"/>
    </location>
</feature>
<keyword evidence="7" id="KW-1185">Reference proteome</keyword>
<dbReference type="Proteomes" id="UP000509579">
    <property type="component" value="Plasmid unnamed2"/>
</dbReference>
<feature type="transmembrane region" description="Helical" evidence="4">
    <location>
        <begin position="255"/>
        <end position="273"/>
    </location>
</feature>
<dbReference type="GO" id="GO:0022857">
    <property type="term" value="F:transmembrane transporter activity"/>
    <property type="evidence" value="ECO:0007669"/>
    <property type="project" value="InterPro"/>
</dbReference>
<feature type="transmembrane region" description="Helical" evidence="4">
    <location>
        <begin position="76"/>
        <end position="96"/>
    </location>
</feature>
<feature type="transmembrane region" description="Helical" evidence="4">
    <location>
        <begin position="163"/>
        <end position="185"/>
    </location>
</feature>
<dbReference type="Pfam" id="PF07690">
    <property type="entry name" value="MFS_1"/>
    <property type="match status" value="1"/>
</dbReference>